<reference evidence="2 3" key="1">
    <citation type="submission" date="2021-01" db="EMBL/GenBank/DDBJ databases">
        <title>Whole genome shotgun sequence of Catellatospora coxensis NBRC 107359.</title>
        <authorList>
            <person name="Komaki H."/>
            <person name="Tamura T."/>
        </authorList>
    </citation>
    <scope>NUCLEOTIDE SEQUENCE [LARGE SCALE GENOMIC DNA]</scope>
    <source>
        <strain evidence="2 3">NBRC 107359</strain>
    </source>
</reference>
<feature type="transmembrane region" description="Helical" evidence="1">
    <location>
        <begin position="153"/>
        <end position="186"/>
    </location>
</feature>
<keyword evidence="3" id="KW-1185">Reference proteome</keyword>
<keyword evidence="1" id="KW-1133">Transmembrane helix</keyword>
<feature type="transmembrane region" description="Helical" evidence="1">
    <location>
        <begin position="206"/>
        <end position="223"/>
    </location>
</feature>
<proteinExistence type="predicted"/>
<sequence>MLGEAGRALPLSSNSPWVERTERAIDMRTWLRSDAGVTVQPGESTTPKRGSFQILASLAGGVSLLNLIKDIDLISLNGTLGQWLMAYHELVVRATNFLFGWIPVKWIGIDAEEVHGLIVLSIVLAAIDNGWGSEKRLTWERFQESWSHRFPPTVTIVLFVLIMPANYHAGYWLAFGVPGWLIAYTFIFRYSPVDRGLYRPLRVEDLLPYLLRAGGWVALIVLLDKLTQ</sequence>
<organism evidence="2 3">
    <name type="scientific">Catellatospora coxensis</name>
    <dbReference type="NCBI Taxonomy" id="310354"/>
    <lineage>
        <taxon>Bacteria</taxon>
        <taxon>Bacillati</taxon>
        <taxon>Actinomycetota</taxon>
        <taxon>Actinomycetes</taxon>
        <taxon>Micromonosporales</taxon>
        <taxon>Micromonosporaceae</taxon>
        <taxon>Catellatospora</taxon>
    </lineage>
</organism>
<evidence type="ECO:0000313" key="3">
    <source>
        <dbReference type="Proteomes" id="UP000630887"/>
    </source>
</evidence>
<keyword evidence="1" id="KW-0812">Transmembrane</keyword>
<evidence type="ECO:0000256" key="1">
    <source>
        <dbReference type="SAM" id="Phobius"/>
    </source>
</evidence>
<keyword evidence="1" id="KW-0472">Membrane</keyword>
<accession>A0A8J3L431</accession>
<gene>
    <name evidence="2" type="ORF">Cco03nite_77540</name>
</gene>
<name>A0A8J3L431_9ACTN</name>
<evidence type="ECO:0000313" key="2">
    <source>
        <dbReference type="EMBL" id="GIG11054.1"/>
    </source>
</evidence>
<comment type="caution">
    <text evidence="2">The sequence shown here is derived from an EMBL/GenBank/DDBJ whole genome shotgun (WGS) entry which is preliminary data.</text>
</comment>
<protein>
    <submittedName>
        <fullName evidence="2">Uncharacterized protein</fullName>
    </submittedName>
</protein>
<dbReference type="AlphaFoldDB" id="A0A8J3L431"/>
<dbReference type="EMBL" id="BONI01000112">
    <property type="protein sequence ID" value="GIG11054.1"/>
    <property type="molecule type" value="Genomic_DNA"/>
</dbReference>
<dbReference type="Proteomes" id="UP000630887">
    <property type="component" value="Unassembled WGS sequence"/>
</dbReference>